<name>A0A074Z584_OPIVI</name>
<accession>A0A074Z584</accession>
<reference evidence="2 3" key="1">
    <citation type="submission" date="2013-11" db="EMBL/GenBank/DDBJ databases">
        <title>Opisthorchis viverrini - life in the bile duct.</title>
        <authorList>
            <person name="Young N.D."/>
            <person name="Nagarajan N."/>
            <person name="Lin S.J."/>
            <person name="Korhonen P.K."/>
            <person name="Jex A.R."/>
            <person name="Hall R.S."/>
            <person name="Safavi-Hemami H."/>
            <person name="Kaewkong W."/>
            <person name="Bertrand D."/>
            <person name="Gao S."/>
            <person name="Seet Q."/>
            <person name="Wongkham S."/>
            <person name="Teh B.T."/>
            <person name="Wongkham C."/>
            <person name="Intapan P.M."/>
            <person name="Maleewong W."/>
            <person name="Yang X."/>
            <person name="Hu M."/>
            <person name="Wang Z."/>
            <person name="Hofmann A."/>
            <person name="Sternberg P.W."/>
            <person name="Tan P."/>
            <person name="Wang J."/>
            <person name="Gasser R.B."/>
        </authorList>
    </citation>
    <scope>NUCLEOTIDE SEQUENCE [LARGE SCALE GENOMIC DNA]</scope>
</reference>
<dbReference type="RefSeq" id="XP_009174014.1">
    <property type="nucleotide sequence ID" value="XM_009175750.1"/>
</dbReference>
<evidence type="ECO:0000313" key="2">
    <source>
        <dbReference type="EMBL" id="KER22228.1"/>
    </source>
</evidence>
<protein>
    <submittedName>
        <fullName evidence="2">Uncharacterized protein</fullName>
    </submittedName>
</protein>
<dbReference type="KEGG" id="ovi:T265_14906"/>
<feature type="region of interest" description="Disordered" evidence="1">
    <location>
        <begin position="58"/>
        <end position="80"/>
    </location>
</feature>
<gene>
    <name evidence="2" type="ORF">T265_14906</name>
</gene>
<dbReference type="CTD" id="20329072"/>
<dbReference type="Proteomes" id="UP000054324">
    <property type="component" value="Unassembled WGS sequence"/>
</dbReference>
<dbReference type="EMBL" id="KL596910">
    <property type="protein sequence ID" value="KER22228.1"/>
    <property type="molecule type" value="Genomic_DNA"/>
</dbReference>
<evidence type="ECO:0000313" key="3">
    <source>
        <dbReference type="Proteomes" id="UP000054324"/>
    </source>
</evidence>
<organism evidence="2 3">
    <name type="scientific">Opisthorchis viverrini</name>
    <name type="common">Southeast Asian liver fluke</name>
    <dbReference type="NCBI Taxonomy" id="6198"/>
    <lineage>
        <taxon>Eukaryota</taxon>
        <taxon>Metazoa</taxon>
        <taxon>Spiralia</taxon>
        <taxon>Lophotrochozoa</taxon>
        <taxon>Platyhelminthes</taxon>
        <taxon>Trematoda</taxon>
        <taxon>Digenea</taxon>
        <taxon>Opisthorchiida</taxon>
        <taxon>Opisthorchiata</taxon>
        <taxon>Opisthorchiidae</taxon>
        <taxon>Opisthorchis</taxon>
    </lineage>
</organism>
<proteinExistence type="predicted"/>
<feature type="compositionally biased region" description="Basic and acidic residues" evidence="1">
    <location>
        <begin position="71"/>
        <end position="80"/>
    </location>
</feature>
<evidence type="ECO:0000256" key="1">
    <source>
        <dbReference type="SAM" id="MobiDB-lite"/>
    </source>
</evidence>
<feature type="region of interest" description="Disordered" evidence="1">
    <location>
        <begin position="15"/>
        <end position="38"/>
    </location>
</feature>
<dbReference type="GeneID" id="20329072"/>
<dbReference type="AlphaFoldDB" id="A0A074Z584"/>
<sequence length="80" mass="8211">MEYRPLTEAITLVEDDLAPDHAGQPSGPGLTAGPTPGMNTFGIVGEAHIAAALSAEASTSPPGYHSRLRCPARDSCHALS</sequence>
<keyword evidence="3" id="KW-1185">Reference proteome</keyword>
<feature type="non-terminal residue" evidence="2">
    <location>
        <position position="80"/>
    </location>
</feature>